<proteinExistence type="predicted"/>
<dbReference type="SUPFAM" id="SSF54593">
    <property type="entry name" value="Glyoxalase/Bleomycin resistance protein/Dihydroxybiphenyl dioxygenase"/>
    <property type="match status" value="1"/>
</dbReference>
<organism evidence="3 5">
    <name type="scientific">Rubrobacter radiotolerans</name>
    <name type="common">Arthrobacter radiotolerans</name>
    <dbReference type="NCBI Taxonomy" id="42256"/>
    <lineage>
        <taxon>Bacteria</taxon>
        <taxon>Bacillati</taxon>
        <taxon>Actinomycetota</taxon>
        <taxon>Rubrobacteria</taxon>
        <taxon>Rubrobacterales</taxon>
        <taxon>Rubrobacteraceae</taxon>
        <taxon>Rubrobacter</taxon>
    </lineage>
</organism>
<feature type="domain" description="Glyoxalase/fosfomycin resistance/dioxygenase" evidence="2">
    <location>
        <begin position="15"/>
        <end position="128"/>
    </location>
</feature>
<evidence type="ECO:0000256" key="1">
    <source>
        <dbReference type="ARBA" id="ARBA00023251"/>
    </source>
</evidence>
<dbReference type="EMBL" id="JAWXXX010000002">
    <property type="protein sequence ID" value="MDX5895398.1"/>
    <property type="molecule type" value="Genomic_DNA"/>
</dbReference>
<dbReference type="InterPro" id="IPR000335">
    <property type="entry name" value="Bleomycin-R"/>
</dbReference>
<dbReference type="PATRIC" id="fig|42256.3.peg.2896"/>
<keyword evidence="3" id="KW-0614">Plasmid</keyword>
<accession>A0A023X7F4</accession>
<protein>
    <submittedName>
        <fullName evidence="3">Glyoxalase-like domain</fullName>
    </submittedName>
    <submittedName>
        <fullName evidence="4">VOC family protein</fullName>
    </submittedName>
</protein>
<evidence type="ECO:0000259" key="2">
    <source>
        <dbReference type="Pfam" id="PF00903"/>
    </source>
</evidence>
<reference evidence="4" key="2">
    <citation type="submission" date="2023-11" db="EMBL/GenBank/DDBJ databases">
        <title>MicrobeMod: A computational toolkit for identifying prokaryotic methylation and restriction-modification with nanopore sequencing.</title>
        <authorList>
            <person name="Crits-Christoph A."/>
            <person name="Kang S.C."/>
            <person name="Lee H."/>
            <person name="Ostrov N."/>
        </authorList>
    </citation>
    <scope>NUCLEOTIDE SEQUENCE</scope>
    <source>
        <strain evidence="4">ATCC 51242</strain>
    </source>
</reference>
<dbReference type="eggNOG" id="COG0346">
    <property type="taxonomic scope" value="Bacteria"/>
</dbReference>
<gene>
    <name evidence="3" type="ORF">RradSPS_2843</name>
    <name evidence="4" type="ORF">SIL72_15325</name>
</gene>
<sequence>MTDSGTKTEITIPILPCRSIDETLDFYRALGFEVTYRQKRPNTYAVVERGGIQLQFFVLRALDPSSSYSTCYVLTQDVDGLYRAFTDGLKQSLGRLPSRGVPRIGALKDTSYGVRQFVVVDPGGNYIRVGQPLESAGSWSHSWPTEGTRLSKALHAATLLGDSKGDHAAAAEVLDRALASEEVESDRAVIQALVLRADLAVRLGDRQLAARLLADVRKTDLGGEEPGALSDCLRRARDLEQVLRPRASGQTIQGG</sequence>
<keyword evidence="1" id="KW-0046">Antibiotic resistance</keyword>
<dbReference type="KEGG" id="rrd:RradSPS_2843"/>
<dbReference type="Pfam" id="PF00903">
    <property type="entry name" value="Glyoxalase"/>
    <property type="match status" value="1"/>
</dbReference>
<dbReference type="HOGENOM" id="CLU_095331_0_0_11"/>
<keyword evidence="5" id="KW-1185">Reference proteome</keyword>
<dbReference type="InterPro" id="IPR004360">
    <property type="entry name" value="Glyas_Fos-R_dOase_dom"/>
</dbReference>
<evidence type="ECO:0000313" key="4">
    <source>
        <dbReference type="EMBL" id="MDX5895398.1"/>
    </source>
</evidence>
<dbReference type="Proteomes" id="UP000025229">
    <property type="component" value="Plasmid 1"/>
</dbReference>
<dbReference type="AlphaFoldDB" id="A0A023X7F4"/>
<dbReference type="CDD" id="cd08349">
    <property type="entry name" value="BLMA_like"/>
    <property type="match status" value="1"/>
</dbReference>
<evidence type="ECO:0000313" key="5">
    <source>
        <dbReference type="Proteomes" id="UP000025229"/>
    </source>
</evidence>
<dbReference type="Proteomes" id="UP001281130">
    <property type="component" value="Unassembled WGS sequence"/>
</dbReference>
<evidence type="ECO:0000313" key="3">
    <source>
        <dbReference type="EMBL" id="AHY48126.1"/>
    </source>
</evidence>
<dbReference type="GO" id="GO:0046677">
    <property type="term" value="P:response to antibiotic"/>
    <property type="evidence" value="ECO:0007669"/>
    <property type="project" value="UniProtKB-KW"/>
</dbReference>
<dbReference type="RefSeq" id="WP_041338582.1">
    <property type="nucleotide sequence ID" value="NZ_CP007515.1"/>
</dbReference>
<geneLocation type="plasmid" evidence="3">
    <name>1</name>
</geneLocation>
<dbReference type="OrthoDB" id="6624781at2"/>
<reference evidence="3 5" key="1">
    <citation type="submission" date="2014-03" db="EMBL/GenBank/DDBJ databases">
        <title>Complete genome sequence of the Radio-Resistant Rubrobacter radiotolerans RSPS-4.</title>
        <authorList>
            <person name="Egas C.C."/>
            <person name="Barroso C.C."/>
            <person name="Froufe H.J.C."/>
            <person name="Pacheco J.J."/>
            <person name="Albuquerque L.L."/>
            <person name="da Costa M.M.S."/>
        </authorList>
    </citation>
    <scope>NUCLEOTIDE SEQUENCE [LARGE SCALE GENOMIC DNA]</scope>
    <source>
        <strain evidence="3 5">RSPS-4</strain>
        <plasmid evidence="3 5">1</plasmid>
    </source>
</reference>
<dbReference type="Gene3D" id="3.10.180.10">
    <property type="entry name" value="2,3-Dihydroxybiphenyl 1,2-Dioxygenase, domain 1"/>
    <property type="match status" value="1"/>
</dbReference>
<name>A0A023X7F4_RUBRA</name>
<dbReference type="EMBL" id="CP007515">
    <property type="protein sequence ID" value="AHY48126.1"/>
    <property type="molecule type" value="Genomic_DNA"/>
</dbReference>
<dbReference type="InterPro" id="IPR029068">
    <property type="entry name" value="Glyas_Bleomycin-R_OHBP_Dase"/>
</dbReference>